<comment type="caution">
    <text evidence="1">The sequence shown here is derived from an EMBL/GenBank/DDBJ whole genome shotgun (WGS) entry which is preliminary data.</text>
</comment>
<accession>A0A367RGC4</accession>
<protein>
    <submittedName>
        <fullName evidence="1">Uncharacterized protein</fullName>
    </submittedName>
</protein>
<sequence length="68" mass="7806">MTNQKPMEELTPNQLLEARNWIKDCSPWGDLQEEQVDELTDDEVTAGIARHFEGGISEFKKTVPTEEE</sequence>
<name>A0A367RGC4_NOSPU</name>
<dbReference type="Proteomes" id="UP000252085">
    <property type="component" value="Unassembled WGS sequence"/>
</dbReference>
<reference evidence="1 2" key="1">
    <citation type="submission" date="2016-04" db="EMBL/GenBank/DDBJ databases">
        <authorList>
            <person name="Evans L.H."/>
            <person name="Alamgir A."/>
            <person name="Owens N."/>
            <person name="Weber N.D."/>
            <person name="Virtaneva K."/>
            <person name="Barbian K."/>
            <person name="Babar A."/>
            <person name="Rosenke K."/>
        </authorList>
    </citation>
    <scope>NUCLEOTIDE SEQUENCE [LARGE SCALE GENOMIC DNA]</scope>
    <source>
        <strain evidence="1">NIES-2108</strain>
    </source>
</reference>
<proteinExistence type="predicted"/>
<evidence type="ECO:0000313" key="1">
    <source>
        <dbReference type="EMBL" id="RCJ34614.1"/>
    </source>
</evidence>
<gene>
    <name evidence="1" type="ORF">A6769_22050</name>
</gene>
<evidence type="ECO:0000313" key="2">
    <source>
        <dbReference type="Proteomes" id="UP000252085"/>
    </source>
</evidence>
<dbReference type="AlphaFoldDB" id="A0A367RGC4"/>
<organism evidence="1 2">
    <name type="scientific">Nostoc punctiforme NIES-2108</name>
    <dbReference type="NCBI Taxonomy" id="1356359"/>
    <lineage>
        <taxon>Bacteria</taxon>
        <taxon>Bacillati</taxon>
        <taxon>Cyanobacteriota</taxon>
        <taxon>Cyanophyceae</taxon>
        <taxon>Nostocales</taxon>
        <taxon>Nostocaceae</taxon>
        <taxon>Nostoc</taxon>
    </lineage>
</organism>
<dbReference type="EMBL" id="LXQE01000155">
    <property type="protein sequence ID" value="RCJ34614.1"/>
    <property type="molecule type" value="Genomic_DNA"/>
</dbReference>